<evidence type="ECO:0000313" key="2">
    <source>
        <dbReference type="Proteomes" id="UP000077266"/>
    </source>
</evidence>
<name>A0A165DRF8_EXIGL</name>
<accession>A0A165DRF8</accession>
<dbReference type="InParanoid" id="A0A165DRF8"/>
<organism evidence="1 2">
    <name type="scientific">Exidia glandulosa HHB12029</name>
    <dbReference type="NCBI Taxonomy" id="1314781"/>
    <lineage>
        <taxon>Eukaryota</taxon>
        <taxon>Fungi</taxon>
        <taxon>Dikarya</taxon>
        <taxon>Basidiomycota</taxon>
        <taxon>Agaricomycotina</taxon>
        <taxon>Agaricomycetes</taxon>
        <taxon>Auriculariales</taxon>
        <taxon>Exidiaceae</taxon>
        <taxon>Exidia</taxon>
    </lineage>
</organism>
<proteinExistence type="predicted"/>
<gene>
    <name evidence="1" type="ORF">EXIGLDRAFT_263083</name>
</gene>
<evidence type="ECO:0000313" key="1">
    <source>
        <dbReference type="EMBL" id="KZV85182.1"/>
    </source>
</evidence>
<keyword evidence="2" id="KW-1185">Reference proteome</keyword>
<dbReference type="EMBL" id="KV426196">
    <property type="protein sequence ID" value="KZV85182.1"/>
    <property type="molecule type" value="Genomic_DNA"/>
</dbReference>
<protein>
    <submittedName>
        <fullName evidence="1">Uncharacterized protein</fullName>
    </submittedName>
</protein>
<reference evidence="1 2" key="1">
    <citation type="journal article" date="2016" name="Mol. Biol. Evol.">
        <title>Comparative Genomics of Early-Diverging Mushroom-Forming Fungi Provides Insights into the Origins of Lignocellulose Decay Capabilities.</title>
        <authorList>
            <person name="Nagy L.G."/>
            <person name="Riley R."/>
            <person name="Tritt A."/>
            <person name="Adam C."/>
            <person name="Daum C."/>
            <person name="Floudas D."/>
            <person name="Sun H."/>
            <person name="Yadav J.S."/>
            <person name="Pangilinan J."/>
            <person name="Larsson K.H."/>
            <person name="Matsuura K."/>
            <person name="Barry K."/>
            <person name="Labutti K."/>
            <person name="Kuo R."/>
            <person name="Ohm R.A."/>
            <person name="Bhattacharya S.S."/>
            <person name="Shirouzu T."/>
            <person name="Yoshinaga Y."/>
            <person name="Martin F.M."/>
            <person name="Grigoriev I.V."/>
            <person name="Hibbett D.S."/>
        </authorList>
    </citation>
    <scope>NUCLEOTIDE SEQUENCE [LARGE SCALE GENOMIC DNA]</scope>
    <source>
        <strain evidence="1 2">HHB12029</strain>
    </source>
</reference>
<sequence>MTVAYTTPRRPLRISVLVSGYRLFSTPPASMFGSAPNFGRYNRCPRATDEYQQRALFHSVHHYDIQLSLLGSRAILRLPLLSEGRLLRNDARQRVHQNIIHRLDYILRTWLWRSLPLSRALGGFLPGPARSPQASQTQAESTTPLHGLHQCTYR</sequence>
<dbReference type="AlphaFoldDB" id="A0A165DRF8"/>
<dbReference type="Proteomes" id="UP000077266">
    <property type="component" value="Unassembled WGS sequence"/>
</dbReference>